<sequence length="84" mass="9548">MPLSSRCYRRLLACLFQSLVFVSFILSLVISSSQARPQQEVKDIIKNLVEKDPAMAARLEQLLATEAFLDYDANGRLYNLQRLG</sequence>
<comment type="caution">
    <text evidence="2">The sequence shown here is derived from an EMBL/GenBank/DDBJ whole genome shotgun (WGS) entry which is preliminary data.</text>
</comment>
<name>A0A2A2LYN7_9BILA</name>
<dbReference type="AlphaFoldDB" id="A0A2A2LYN7"/>
<dbReference type="OrthoDB" id="5788269at2759"/>
<feature type="chain" id="PRO_5012742484" evidence="1">
    <location>
        <begin position="36"/>
        <end position="84"/>
    </location>
</feature>
<evidence type="ECO:0000313" key="3">
    <source>
        <dbReference type="Proteomes" id="UP000218231"/>
    </source>
</evidence>
<reference evidence="2 3" key="1">
    <citation type="journal article" date="2017" name="Curr. Biol.">
        <title>Genome architecture and evolution of a unichromosomal asexual nematode.</title>
        <authorList>
            <person name="Fradin H."/>
            <person name="Zegar C."/>
            <person name="Gutwein M."/>
            <person name="Lucas J."/>
            <person name="Kovtun M."/>
            <person name="Corcoran D."/>
            <person name="Baugh L.R."/>
            <person name="Kiontke K."/>
            <person name="Gunsalus K."/>
            <person name="Fitch D.H."/>
            <person name="Piano F."/>
        </authorList>
    </citation>
    <scope>NUCLEOTIDE SEQUENCE [LARGE SCALE GENOMIC DNA]</scope>
    <source>
        <strain evidence="2">PF1309</strain>
    </source>
</reference>
<dbReference type="EMBL" id="LIAE01006323">
    <property type="protein sequence ID" value="PAV91354.1"/>
    <property type="molecule type" value="Genomic_DNA"/>
</dbReference>
<gene>
    <name evidence="2" type="ORF">WR25_04363</name>
</gene>
<proteinExistence type="predicted"/>
<dbReference type="Proteomes" id="UP000218231">
    <property type="component" value="Unassembled WGS sequence"/>
</dbReference>
<protein>
    <submittedName>
        <fullName evidence="2">Uncharacterized protein</fullName>
    </submittedName>
</protein>
<keyword evidence="1" id="KW-0732">Signal</keyword>
<evidence type="ECO:0000256" key="1">
    <source>
        <dbReference type="SAM" id="SignalP"/>
    </source>
</evidence>
<evidence type="ECO:0000313" key="2">
    <source>
        <dbReference type="EMBL" id="PAV91354.1"/>
    </source>
</evidence>
<organism evidence="2 3">
    <name type="scientific">Diploscapter pachys</name>
    <dbReference type="NCBI Taxonomy" id="2018661"/>
    <lineage>
        <taxon>Eukaryota</taxon>
        <taxon>Metazoa</taxon>
        <taxon>Ecdysozoa</taxon>
        <taxon>Nematoda</taxon>
        <taxon>Chromadorea</taxon>
        <taxon>Rhabditida</taxon>
        <taxon>Rhabditina</taxon>
        <taxon>Rhabditomorpha</taxon>
        <taxon>Rhabditoidea</taxon>
        <taxon>Rhabditidae</taxon>
        <taxon>Diploscapter</taxon>
    </lineage>
</organism>
<feature type="signal peptide" evidence="1">
    <location>
        <begin position="1"/>
        <end position="35"/>
    </location>
</feature>
<keyword evidence="3" id="KW-1185">Reference proteome</keyword>
<accession>A0A2A2LYN7</accession>